<sequence>MHVVVDAVTICLFKVTDQASEEEMLMKILQVGTKGELLRTISCHTMLEFVCCIFLRLPEMRSTGKLLSLYKRQVGGDLAFPRPLELGRFKKGRRRVKALLKNFPVSFRHSVSSKKRASKTIPPIYRVQQASTRSEQFRYSVKQLAE</sequence>
<reference evidence="1 2" key="1">
    <citation type="journal article" date="2022" name="Nat. Plants">
        <title>Genomes of leafy and leafless Platanthera orchids illuminate the evolution of mycoheterotrophy.</title>
        <authorList>
            <person name="Li M.H."/>
            <person name="Liu K.W."/>
            <person name="Li Z."/>
            <person name="Lu H.C."/>
            <person name="Ye Q.L."/>
            <person name="Zhang D."/>
            <person name="Wang J.Y."/>
            <person name="Li Y.F."/>
            <person name="Zhong Z.M."/>
            <person name="Liu X."/>
            <person name="Yu X."/>
            <person name="Liu D.K."/>
            <person name="Tu X.D."/>
            <person name="Liu B."/>
            <person name="Hao Y."/>
            <person name="Liao X.Y."/>
            <person name="Jiang Y.T."/>
            <person name="Sun W.H."/>
            <person name="Chen J."/>
            <person name="Chen Y.Q."/>
            <person name="Ai Y."/>
            <person name="Zhai J.W."/>
            <person name="Wu S.S."/>
            <person name="Zhou Z."/>
            <person name="Hsiao Y.Y."/>
            <person name="Wu W.L."/>
            <person name="Chen Y.Y."/>
            <person name="Lin Y.F."/>
            <person name="Hsu J.L."/>
            <person name="Li C.Y."/>
            <person name="Wang Z.W."/>
            <person name="Zhao X."/>
            <person name="Zhong W.Y."/>
            <person name="Ma X.K."/>
            <person name="Ma L."/>
            <person name="Huang J."/>
            <person name="Chen G.Z."/>
            <person name="Huang M.Z."/>
            <person name="Huang L."/>
            <person name="Peng D.H."/>
            <person name="Luo Y.B."/>
            <person name="Zou S.Q."/>
            <person name="Chen S.P."/>
            <person name="Lan S."/>
            <person name="Tsai W.C."/>
            <person name="Van de Peer Y."/>
            <person name="Liu Z.J."/>
        </authorList>
    </citation>
    <scope>NUCLEOTIDE SEQUENCE [LARGE SCALE GENOMIC DNA]</scope>
    <source>
        <strain evidence="1">Lor287</strain>
    </source>
</reference>
<protein>
    <submittedName>
        <fullName evidence="1">ARF guanine-nucleotide exchange factor GNOM</fullName>
    </submittedName>
</protein>
<keyword evidence="2" id="KW-1185">Reference proteome</keyword>
<organism evidence="1 2">
    <name type="scientific">Platanthera zijinensis</name>
    <dbReference type="NCBI Taxonomy" id="2320716"/>
    <lineage>
        <taxon>Eukaryota</taxon>
        <taxon>Viridiplantae</taxon>
        <taxon>Streptophyta</taxon>
        <taxon>Embryophyta</taxon>
        <taxon>Tracheophyta</taxon>
        <taxon>Spermatophyta</taxon>
        <taxon>Magnoliopsida</taxon>
        <taxon>Liliopsida</taxon>
        <taxon>Asparagales</taxon>
        <taxon>Orchidaceae</taxon>
        <taxon>Orchidoideae</taxon>
        <taxon>Orchideae</taxon>
        <taxon>Orchidinae</taxon>
        <taxon>Platanthera</taxon>
    </lineage>
</organism>
<comment type="caution">
    <text evidence="1">The sequence shown here is derived from an EMBL/GenBank/DDBJ whole genome shotgun (WGS) entry which is preliminary data.</text>
</comment>
<name>A0AAP0B144_9ASPA</name>
<gene>
    <name evidence="1" type="primary">GN</name>
    <name evidence="1" type="ORF">KSP39_PZI019629</name>
</gene>
<dbReference type="Proteomes" id="UP001418222">
    <property type="component" value="Unassembled WGS sequence"/>
</dbReference>
<accession>A0AAP0B144</accession>
<dbReference type="AlphaFoldDB" id="A0AAP0B144"/>
<proteinExistence type="predicted"/>
<dbReference type="EMBL" id="JBBWWQ010000017">
    <property type="protein sequence ID" value="KAK8923564.1"/>
    <property type="molecule type" value="Genomic_DNA"/>
</dbReference>
<evidence type="ECO:0000313" key="2">
    <source>
        <dbReference type="Proteomes" id="UP001418222"/>
    </source>
</evidence>
<evidence type="ECO:0000313" key="1">
    <source>
        <dbReference type="EMBL" id="KAK8923564.1"/>
    </source>
</evidence>